<dbReference type="EMBL" id="FPCH01000001">
    <property type="protein sequence ID" value="SFV26081.1"/>
    <property type="molecule type" value="Genomic_DNA"/>
</dbReference>
<feature type="signal peptide" evidence="2">
    <location>
        <begin position="1"/>
        <end position="19"/>
    </location>
</feature>
<feature type="chain" id="PRO_5011493986" evidence="2">
    <location>
        <begin position="20"/>
        <end position="52"/>
    </location>
</feature>
<keyword evidence="2" id="KW-0732">Signal</keyword>
<sequence length="52" mass="5201">MKSLVAALSVLFISFMALSAYSLNADSETPAASNADAAMTPDSGTSGVGYTP</sequence>
<dbReference type="RefSeq" id="WP_177228011.1">
    <property type="nucleotide sequence ID" value="NZ_FPCH01000001.1"/>
</dbReference>
<accession>A0A1I7MUL2</accession>
<organism evidence="3 4">
    <name type="scientific">Hyphomicrobium facile</name>
    <dbReference type="NCBI Taxonomy" id="51670"/>
    <lineage>
        <taxon>Bacteria</taxon>
        <taxon>Pseudomonadati</taxon>
        <taxon>Pseudomonadota</taxon>
        <taxon>Alphaproteobacteria</taxon>
        <taxon>Hyphomicrobiales</taxon>
        <taxon>Hyphomicrobiaceae</taxon>
        <taxon>Hyphomicrobium</taxon>
    </lineage>
</organism>
<evidence type="ECO:0000313" key="3">
    <source>
        <dbReference type="EMBL" id="SFV26081.1"/>
    </source>
</evidence>
<evidence type="ECO:0000256" key="2">
    <source>
        <dbReference type="SAM" id="SignalP"/>
    </source>
</evidence>
<evidence type="ECO:0000313" key="4">
    <source>
        <dbReference type="Proteomes" id="UP000199423"/>
    </source>
</evidence>
<name>A0A1I7MUL2_9HYPH</name>
<feature type="region of interest" description="Disordered" evidence="1">
    <location>
        <begin position="31"/>
        <end position="52"/>
    </location>
</feature>
<gene>
    <name evidence="3" type="ORF">SAMN04488557_0317</name>
</gene>
<proteinExistence type="predicted"/>
<dbReference type="AlphaFoldDB" id="A0A1I7MUL2"/>
<reference evidence="4" key="1">
    <citation type="submission" date="2016-10" db="EMBL/GenBank/DDBJ databases">
        <authorList>
            <person name="Varghese N."/>
            <person name="Submissions S."/>
        </authorList>
    </citation>
    <scope>NUCLEOTIDE SEQUENCE [LARGE SCALE GENOMIC DNA]</scope>
    <source>
        <strain evidence="4">DSM 1565</strain>
    </source>
</reference>
<dbReference type="Proteomes" id="UP000199423">
    <property type="component" value="Unassembled WGS sequence"/>
</dbReference>
<keyword evidence="4" id="KW-1185">Reference proteome</keyword>
<evidence type="ECO:0000256" key="1">
    <source>
        <dbReference type="SAM" id="MobiDB-lite"/>
    </source>
</evidence>
<protein>
    <submittedName>
        <fullName evidence="3">Uncharacterized protein</fullName>
    </submittedName>
</protein>